<comment type="subcellular location">
    <subcellularLocation>
        <location evidence="1">Secreted</location>
    </subcellularLocation>
    <subcellularLocation>
        <location evidence="8">Synapse</location>
    </subcellularLocation>
</comment>
<feature type="domain" description="Olfactomedin-like" evidence="12">
    <location>
        <begin position="260"/>
        <end position="537"/>
    </location>
</feature>
<evidence type="ECO:0000256" key="2">
    <source>
        <dbReference type="ARBA" id="ARBA00022525"/>
    </source>
</evidence>
<dbReference type="GeneID" id="119723471"/>
<organism evidence="13 14">
    <name type="scientific">Patiria miniata</name>
    <name type="common">Bat star</name>
    <name type="synonym">Asterina miniata</name>
    <dbReference type="NCBI Taxonomy" id="46514"/>
    <lineage>
        <taxon>Eukaryota</taxon>
        <taxon>Metazoa</taxon>
        <taxon>Echinodermata</taxon>
        <taxon>Eleutherozoa</taxon>
        <taxon>Asterozoa</taxon>
        <taxon>Asteroidea</taxon>
        <taxon>Valvatacea</taxon>
        <taxon>Valvatida</taxon>
        <taxon>Asterinidae</taxon>
        <taxon>Patiria</taxon>
    </lineage>
</organism>
<dbReference type="RefSeq" id="XP_038050069.1">
    <property type="nucleotide sequence ID" value="XM_038194141.1"/>
</dbReference>
<dbReference type="InterPro" id="IPR003112">
    <property type="entry name" value="Olfac-like_dom"/>
</dbReference>
<dbReference type="PROSITE" id="PS51132">
    <property type="entry name" value="OLF"/>
    <property type="match status" value="1"/>
</dbReference>
<keyword evidence="6" id="KW-1015">Disulfide bond</keyword>
<dbReference type="EnsemblMetazoa" id="XM_038194141.1">
    <property type="protein sequence ID" value="XP_038050069.1"/>
    <property type="gene ID" value="LOC119723471"/>
</dbReference>
<keyword evidence="2" id="KW-0964">Secreted</keyword>
<dbReference type="GO" id="GO:0005615">
    <property type="term" value="C:extracellular space"/>
    <property type="evidence" value="ECO:0007669"/>
    <property type="project" value="TreeGrafter"/>
</dbReference>
<dbReference type="Pfam" id="PF12308">
    <property type="entry name" value="Noelin-1"/>
    <property type="match status" value="1"/>
</dbReference>
<feature type="compositionally biased region" description="Low complexity" evidence="10">
    <location>
        <begin position="237"/>
        <end position="247"/>
    </location>
</feature>
<evidence type="ECO:0000256" key="9">
    <source>
        <dbReference type="PROSITE-ProRule" id="PRU00446"/>
    </source>
</evidence>
<keyword evidence="4" id="KW-0770">Synapse</keyword>
<evidence type="ECO:0000256" key="7">
    <source>
        <dbReference type="ARBA" id="ARBA00023180"/>
    </source>
</evidence>
<evidence type="ECO:0000313" key="13">
    <source>
        <dbReference type="EnsemblMetazoa" id="XP_038050069.1"/>
    </source>
</evidence>
<protein>
    <recommendedName>
        <fullName evidence="12">Olfactomedin-like domain-containing protein</fullName>
    </recommendedName>
</protein>
<reference evidence="13" key="1">
    <citation type="submission" date="2022-11" db="UniProtKB">
        <authorList>
            <consortium name="EnsemblMetazoa"/>
        </authorList>
    </citation>
    <scope>IDENTIFICATION</scope>
</reference>
<comment type="caution">
    <text evidence="9">Lacks conserved residue(s) required for the propagation of feature annotation.</text>
</comment>
<dbReference type="AlphaFoldDB" id="A0A913ZF34"/>
<evidence type="ECO:0000256" key="5">
    <source>
        <dbReference type="ARBA" id="ARBA00023054"/>
    </source>
</evidence>
<sequence>MTTFIVVLLFFTVGVSHGRVFEQEPVGFVTREPTFTKLLEPAENGFRVNGEMTDEGICLCTVQQPAEILCTDYQAKKNSEKLQDIQHKISKLAPDVKQLHETTTRHAELFAAFESNLTEVTSTFDLIEGGQMLVTRVEIEGVLTRIRHMQSTLFALREWHGIESEAAHMGKIQVMLDEASNITRIVDAMASEEFIDGAAAAIQREISSLTDRLKSCTDQATAGDRGSAGAERESPADSTTTPPTSDTLPELWPAKEKQNTCGRLVGISEPYTLRGSLGSKGTWMRDPILNPEFVYFHTFLATSSRSSSTTTQFKTSSSVKSFQRDETHQITGEVTHHIVESVVYNGSIFAYSSESTSRYSYYRDGHRQFKLIGINLSHTSPSFPAFTAGDVSQERAMTATQLEQASYRPTTVVPKMDLTVDETGLWLLYGDSLGMLTVSQVDQTTLEFNRTLRGAYPKNRLGNCFVVCGKVYCLNSYTEFDSKVSYFMDTETGFEGFTNVPFIIKYGSLSSIEYNPRDQMLYGWDNEHAVVYSMTFE</sequence>
<name>A0A913ZF34_PATMI</name>
<evidence type="ECO:0000256" key="1">
    <source>
        <dbReference type="ARBA" id="ARBA00004613"/>
    </source>
</evidence>
<evidence type="ECO:0000256" key="6">
    <source>
        <dbReference type="ARBA" id="ARBA00023157"/>
    </source>
</evidence>
<dbReference type="Proteomes" id="UP000887568">
    <property type="component" value="Unplaced"/>
</dbReference>
<dbReference type="InterPro" id="IPR022082">
    <property type="entry name" value="Noelin_dom"/>
</dbReference>
<evidence type="ECO:0000256" key="3">
    <source>
        <dbReference type="ARBA" id="ARBA00022729"/>
    </source>
</evidence>
<dbReference type="GO" id="GO:0007165">
    <property type="term" value="P:signal transduction"/>
    <property type="evidence" value="ECO:0007669"/>
    <property type="project" value="TreeGrafter"/>
</dbReference>
<feature type="chain" id="PRO_5036884601" description="Olfactomedin-like domain-containing protein" evidence="11">
    <location>
        <begin position="19"/>
        <end position="537"/>
    </location>
</feature>
<evidence type="ECO:0000256" key="11">
    <source>
        <dbReference type="SAM" id="SignalP"/>
    </source>
</evidence>
<feature type="region of interest" description="Disordered" evidence="10">
    <location>
        <begin position="217"/>
        <end position="253"/>
    </location>
</feature>
<proteinExistence type="predicted"/>
<evidence type="ECO:0000256" key="10">
    <source>
        <dbReference type="SAM" id="MobiDB-lite"/>
    </source>
</evidence>
<evidence type="ECO:0000313" key="14">
    <source>
        <dbReference type="Proteomes" id="UP000887568"/>
    </source>
</evidence>
<dbReference type="OMA" id="XELKEKM"/>
<feature type="signal peptide" evidence="11">
    <location>
        <begin position="1"/>
        <end position="18"/>
    </location>
</feature>
<evidence type="ECO:0000256" key="4">
    <source>
        <dbReference type="ARBA" id="ARBA00023018"/>
    </source>
</evidence>
<evidence type="ECO:0000259" key="12">
    <source>
        <dbReference type="PROSITE" id="PS51132"/>
    </source>
</evidence>
<dbReference type="InterPro" id="IPR050605">
    <property type="entry name" value="Olfactomedin-like_domain"/>
</dbReference>
<dbReference type="PANTHER" id="PTHR23192">
    <property type="entry name" value="OLFACTOMEDIN-RELATED"/>
    <property type="match status" value="1"/>
</dbReference>
<evidence type="ECO:0000256" key="8">
    <source>
        <dbReference type="ARBA" id="ARBA00034103"/>
    </source>
</evidence>
<keyword evidence="14" id="KW-1185">Reference proteome</keyword>
<keyword evidence="3 11" id="KW-0732">Signal</keyword>
<keyword evidence="5" id="KW-0175">Coiled coil</keyword>
<dbReference type="GO" id="GO:0045202">
    <property type="term" value="C:synapse"/>
    <property type="evidence" value="ECO:0007669"/>
    <property type="project" value="UniProtKB-SubCell"/>
</dbReference>
<keyword evidence="7" id="KW-0325">Glycoprotein</keyword>
<accession>A0A913ZF34</accession>
<dbReference type="PANTHER" id="PTHR23192:SF87">
    <property type="entry name" value="AMASSIN-3"/>
    <property type="match status" value="1"/>
</dbReference>
<dbReference type="SMART" id="SM00284">
    <property type="entry name" value="OLF"/>
    <property type="match status" value="1"/>
</dbReference>
<dbReference type="Pfam" id="PF02191">
    <property type="entry name" value="OLF"/>
    <property type="match status" value="1"/>
</dbReference>
<dbReference type="OrthoDB" id="8626508at2759"/>